<evidence type="ECO:0000256" key="1">
    <source>
        <dbReference type="SAM" id="MobiDB-lite"/>
    </source>
</evidence>
<name>A0ABD0LFW3_9CAEN</name>
<protein>
    <submittedName>
        <fullName evidence="2">Uncharacterized protein</fullName>
    </submittedName>
</protein>
<dbReference type="Proteomes" id="UP001519460">
    <property type="component" value="Unassembled WGS sequence"/>
</dbReference>
<gene>
    <name evidence="2" type="ORF">BaRGS_00010595</name>
</gene>
<keyword evidence="3" id="KW-1185">Reference proteome</keyword>
<comment type="caution">
    <text evidence="2">The sequence shown here is derived from an EMBL/GenBank/DDBJ whole genome shotgun (WGS) entry which is preliminary data.</text>
</comment>
<feature type="compositionally biased region" description="Basic and acidic residues" evidence="1">
    <location>
        <begin position="1"/>
        <end position="12"/>
    </location>
</feature>
<dbReference type="EMBL" id="JACVVK020000052">
    <property type="protein sequence ID" value="KAK7498335.1"/>
    <property type="molecule type" value="Genomic_DNA"/>
</dbReference>
<proteinExistence type="predicted"/>
<reference evidence="2 3" key="1">
    <citation type="journal article" date="2023" name="Sci. Data">
        <title>Genome assembly of the Korean intertidal mud-creeper Batillaria attramentaria.</title>
        <authorList>
            <person name="Patra A.K."/>
            <person name="Ho P.T."/>
            <person name="Jun S."/>
            <person name="Lee S.J."/>
            <person name="Kim Y."/>
            <person name="Won Y.J."/>
        </authorList>
    </citation>
    <scope>NUCLEOTIDE SEQUENCE [LARGE SCALE GENOMIC DNA]</scope>
    <source>
        <strain evidence="2">Wonlab-2016</strain>
    </source>
</reference>
<organism evidence="2 3">
    <name type="scientific">Batillaria attramentaria</name>
    <dbReference type="NCBI Taxonomy" id="370345"/>
    <lineage>
        <taxon>Eukaryota</taxon>
        <taxon>Metazoa</taxon>
        <taxon>Spiralia</taxon>
        <taxon>Lophotrochozoa</taxon>
        <taxon>Mollusca</taxon>
        <taxon>Gastropoda</taxon>
        <taxon>Caenogastropoda</taxon>
        <taxon>Sorbeoconcha</taxon>
        <taxon>Cerithioidea</taxon>
        <taxon>Batillariidae</taxon>
        <taxon>Batillaria</taxon>
    </lineage>
</organism>
<feature type="region of interest" description="Disordered" evidence="1">
    <location>
        <begin position="1"/>
        <end position="23"/>
    </location>
</feature>
<dbReference type="AlphaFoldDB" id="A0ABD0LFW3"/>
<sequence length="91" mass="10125">MTTTDSGDKRQNDPCNPPLRASAFASPLSGRIAYLPDASPLERGRVGQRWVFSSTHTVQLPVAGLKDFITFTRISSVFEAWRYDSNIVHSQ</sequence>
<evidence type="ECO:0000313" key="3">
    <source>
        <dbReference type="Proteomes" id="UP001519460"/>
    </source>
</evidence>
<accession>A0ABD0LFW3</accession>
<evidence type="ECO:0000313" key="2">
    <source>
        <dbReference type="EMBL" id="KAK7498335.1"/>
    </source>
</evidence>